<dbReference type="OMA" id="KHLAGHA"/>
<dbReference type="STRING" id="945553.A0A0D2LTH4"/>
<evidence type="ECO:0000313" key="2">
    <source>
        <dbReference type="Proteomes" id="UP000054270"/>
    </source>
</evidence>
<keyword evidence="2" id="KW-1185">Reference proteome</keyword>
<sequence length="131" mass="14600">MYVPTSNCVGRRLTTSRVTRAIVDKDGRVIAVLAGRPDDPNWTSVHRSAHSALQLARRRCRFPKKTRNHRRGSFPALSAGISFGGGQKLPGNLHHSKTNKKQLDRLLGHQSFKRIAGFGSKALRTWAPKLH</sequence>
<feature type="non-terminal residue" evidence="1">
    <location>
        <position position="131"/>
    </location>
</feature>
<proteinExistence type="predicted"/>
<dbReference type="OrthoDB" id="3028829at2759"/>
<name>A0A0D2LTH4_HYPSF</name>
<accession>A0A0D2LTH4</accession>
<dbReference type="Proteomes" id="UP000054270">
    <property type="component" value="Unassembled WGS sequence"/>
</dbReference>
<evidence type="ECO:0000313" key="1">
    <source>
        <dbReference type="EMBL" id="KJA14108.1"/>
    </source>
</evidence>
<reference evidence="2" key="1">
    <citation type="submission" date="2014-04" db="EMBL/GenBank/DDBJ databases">
        <title>Evolutionary Origins and Diversification of the Mycorrhizal Mutualists.</title>
        <authorList>
            <consortium name="DOE Joint Genome Institute"/>
            <consortium name="Mycorrhizal Genomics Consortium"/>
            <person name="Kohler A."/>
            <person name="Kuo A."/>
            <person name="Nagy L.G."/>
            <person name="Floudas D."/>
            <person name="Copeland A."/>
            <person name="Barry K.W."/>
            <person name="Cichocki N."/>
            <person name="Veneault-Fourrey C."/>
            <person name="LaButti K."/>
            <person name="Lindquist E.A."/>
            <person name="Lipzen A."/>
            <person name="Lundell T."/>
            <person name="Morin E."/>
            <person name="Murat C."/>
            <person name="Riley R."/>
            <person name="Ohm R."/>
            <person name="Sun H."/>
            <person name="Tunlid A."/>
            <person name="Henrissat B."/>
            <person name="Grigoriev I.V."/>
            <person name="Hibbett D.S."/>
            <person name="Martin F."/>
        </authorList>
    </citation>
    <scope>NUCLEOTIDE SEQUENCE [LARGE SCALE GENOMIC DNA]</scope>
    <source>
        <strain evidence="2">FD-334 SS-4</strain>
    </source>
</reference>
<organism evidence="1 2">
    <name type="scientific">Hypholoma sublateritium (strain FD-334 SS-4)</name>
    <dbReference type="NCBI Taxonomy" id="945553"/>
    <lineage>
        <taxon>Eukaryota</taxon>
        <taxon>Fungi</taxon>
        <taxon>Dikarya</taxon>
        <taxon>Basidiomycota</taxon>
        <taxon>Agaricomycotina</taxon>
        <taxon>Agaricomycetes</taxon>
        <taxon>Agaricomycetidae</taxon>
        <taxon>Agaricales</taxon>
        <taxon>Agaricineae</taxon>
        <taxon>Strophariaceae</taxon>
        <taxon>Hypholoma</taxon>
    </lineage>
</organism>
<protein>
    <submittedName>
        <fullName evidence="1">Uncharacterized protein</fullName>
    </submittedName>
</protein>
<gene>
    <name evidence="1" type="ORF">HYPSUDRAFT_150797</name>
</gene>
<dbReference type="AlphaFoldDB" id="A0A0D2LTH4"/>
<dbReference type="EMBL" id="KN817694">
    <property type="protein sequence ID" value="KJA14108.1"/>
    <property type="molecule type" value="Genomic_DNA"/>
</dbReference>